<keyword evidence="2" id="KW-1185">Reference proteome</keyword>
<gene>
    <name evidence="1" type="ORF">GTZ93_41815</name>
</gene>
<name>A0A7X4YJ82_9BACT</name>
<dbReference type="AlphaFoldDB" id="A0A7X4YJ82"/>
<dbReference type="EMBL" id="JAAAPK010000023">
    <property type="protein sequence ID" value="NBC46343.1"/>
    <property type="molecule type" value="Genomic_DNA"/>
</dbReference>
<organism evidence="1 2">
    <name type="scientific">Corallococcus exiguus</name>
    <dbReference type="NCBI Taxonomy" id="83462"/>
    <lineage>
        <taxon>Bacteria</taxon>
        <taxon>Pseudomonadati</taxon>
        <taxon>Myxococcota</taxon>
        <taxon>Myxococcia</taxon>
        <taxon>Myxococcales</taxon>
        <taxon>Cystobacterineae</taxon>
        <taxon>Myxococcaceae</taxon>
        <taxon>Corallococcus</taxon>
    </lineage>
</organism>
<evidence type="ECO:0000313" key="1">
    <source>
        <dbReference type="EMBL" id="NBC46343.1"/>
    </source>
</evidence>
<dbReference type="Pfam" id="PF13783">
    <property type="entry name" value="DUF4177"/>
    <property type="match status" value="1"/>
</dbReference>
<reference evidence="1 2" key="1">
    <citation type="submission" date="2020-01" db="EMBL/GenBank/DDBJ databases">
        <title>The draft genome sequence of Corallococcus exiguus DSM 14696.</title>
        <authorList>
            <person name="Zhang X."/>
            <person name="Zhu H."/>
        </authorList>
    </citation>
    <scope>NUCLEOTIDE SEQUENCE [LARGE SCALE GENOMIC DNA]</scope>
    <source>
        <strain evidence="1 2">DSM 14696</strain>
    </source>
</reference>
<protein>
    <submittedName>
        <fullName evidence="1">DUF4177 domain-containing protein</fullName>
    </submittedName>
</protein>
<dbReference type="InterPro" id="IPR025234">
    <property type="entry name" value="YjzH-like"/>
</dbReference>
<dbReference type="Proteomes" id="UP000537825">
    <property type="component" value="Unassembled WGS sequence"/>
</dbReference>
<dbReference type="RefSeq" id="WP_161663371.1">
    <property type="nucleotide sequence ID" value="NZ_CBCSLE010000103.1"/>
</dbReference>
<proteinExistence type="predicted"/>
<accession>A0A7X4YJ82</accession>
<comment type="caution">
    <text evidence="1">The sequence shown here is derived from an EMBL/GenBank/DDBJ whole genome shotgun (WGS) entry which is preliminary data.</text>
</comment>
<evidence type="ECO:0000313" key="2">
    <source>
        <dbReference type="Proteomes" id="UP000537825"/>
    </source>
</evidence>
<sequence length="77" mass="8551">MYEYHVDAFVPPAPGCTSTDPGWNPKRCGDFAKFLNNYAAQGWKLHSSEYRAVTATKGCGTATGSWLVCVFERTKQE</sequence>